<organism evidence="2 3">
    <name type="scientific">Phyllobacterium ifriqiyense</name>
    <dbReference type="NCBI Taxonomy" id="314238"/>
    <lineage>
        <taxon>Bacteria</taxon>
        <taxon>Pseudomonadati</taxon>
        <taxon>Pseudomonadota</taxon>
        <taxon>Alphaproteobacteria</taxon>
        <taxon>Hyphomicrobiales</taxon>
        <taxon>Phyllobacteriaceae</taxon>
        <taxon>Phyllobacterium</taxon>
    </lineage>
</organism>
<gene>
    <name evidence="2" type="ORF">QFZ34_001258</name>
</gene>
<proteinExistence type="predicted"/>
<evidence type="ECO:0000313" key="3">
    <source>
        <dbReference type="Proteomes" id="UP001237780"/>
    </source>
</evidence>
<keyword evidence="3" id="KW-1185">Reference proteome</keyword>
<sequence>MIEFIDNSEPWRPTTSGERLLFLLLTNHKEARYLSNVLSESGLRFARRYGDWSNFLVGASLLHVQQRLIKLGNDVRDTVPNRLDQIRELRARTCDILQLTPIEYDADFGELIQEVLISAEQIHKEPSAGLKRLVCKAGSQCCYSCGRLFGGVYEDAPAGLKATADHVWPRALGGDSVEQNLLPACESCNCIKGHLATWHMAWIQPIVFSDIDEMNGPPPIPREVQMALHMRAATAYARANGTTLRDAFLTIGPRDRPAKIDQDQGYDFFNMRVHDEARTMIKWIPG</sequence>
<evidence type="ECO:0000259" key="1">
    <source>
        <dbReference type="Pfam" id="PF01844"/>
    </source>
</evidence>
<feature type="domain" description="HNH" evidence="1">
    <location>
        <begin position="142"/>
        <end position="193"/>
    </location>
</feature>
<dbReference type="Pfam" id="PF01844">
    <property type="entry name" value="HNH"/>
    <property type="match status" value="1"/>
</dbReference>
<dbReference type="Gene3D" id="1.10.30.50">
    <property type="match status" value="1"/>
</dbReference>
<dbReference type="CDD" id="cd00085">
    <property type="entry name" value="HNHc"/>
    <property type="match status" value="1"/>
</dbReference>
<accession>A0ABU0S6D3</accession>
<name>A0ABU0S6D3_9HYPH</name>
<dbReference type="Proteomes" id="UP001237780">
    <property type="component" value="Unassembled WGS sequence"/>
</dbReference>
<dbReference type="RefSeq" id="WP_307278172.1">
    <property type="nucleotide sequence ID" value="NZ_JAUSZT010000002.1"/>
</dbReference>
<evidence type="ECO:0000313" key="2">
    <source>
        <dbReference type="EMBL" id="MDQ0996081.1"/>
    </source>
</evidence>
<protein>
    <recommendedName>
        <fullName evidence="1">HNH domain-containing protein</fullName>
    </recommendedName>
</protein>
<reference evidence="2 3" key="1">
    <citation type="submission" date="2023-07" db="EMBL/GenBank/DDBJ databases">
        <title>Comparative genomics of wheat-associated soil bacteria to identify genetic determinants of phenazine resistance.</title>
        <authorList>
            <person name="Mouncey N."/>
        </authorList>
    </citation>
    <scope>NUCLEOTIDE SEQUENCE [LARGE SCALE GENOMIC DNA]</scope>
    <source>
        <strain evidence="2 3">W4I11</strain>
    </source>
</reference>
<comment type="caution">
    <text evidence="2">The sequence shown here is derived from an EMBL/GenBank/DDBJ whole genome shotgun (WGS) entry which is preliminary data.</text>
</comment>
<dbReference type="InterPro" id="IPR002711">
    <property type="entry name" value="HNH"/>
</dbReference>
<dbReference type="InterPro" id="IPR003615">
    <property type="entry name" value="HNH_nuc"/>
</dbReference>
<dbReference type="EMBL" id="JAUSZT010000002">
    <property type="protein sequence ID" value="MDQ0996081.1"/>
    <property type="molecule type" value="Genomic_DNA"/>
</dbReference>